<gene>
    <name evidence="1" type="ORF">M099_2107</name>
</gene>
<name>A0A069SPV0_PHOVU</name>
<protein>
    <submittedName>
        <fullName evidence="1">Uncharacterized protein</fullName>
    </submittedName>
</protein>
<dbReference type="AlphaFoldDB" id="A0A069SPV0"/>
<comment type="caution">
    <text evidence="1">The sequence shown here is derived from an EMBL/GenBank/DDBJ whole genome shotgun (WGS) entry which is preliminary data.</text>
</comment>
<sequence length="51" mass="6112">MRILSGLPDFRQKKLISCNGVYEFLYKAVLIREKDFFRMLQQKMIMNGEVI</sequence>
<dbReference type="Proteomes" id="UP000027661">
    <property type="component" value="Unassembled WGS sequence"/>
</dbReference>
<evidence type="ECO:0000313" key="1">
    <source>
        <dbReference type="EMBL" id="KDS53692.1"/>
    </source>
</evidence>
<dbReference type="EMBL" id="JNHM01000028">
    <property type="protein sequence ID" value="KDS53692.1"/>
    <property type="molecule type" value="Genomic_DNA"/>
</dbReference>
<organism evidence="1 2">
    <name type="scientific">Phocaeicola vulgatus str. 3975 RP4</name>
    <dbReference type="NCBI Taxonomy" id="1339352"/>
    <lineage>
        <taxon>Bacteria</taxon>
        <taxon>Pseudomonadati</taxon>
        <taxon>Bacteroidota</taxon>
        <taxon>Bacteroidia</taxon>
        <taxon>Bacteroidales</taxon>
        <taxon>Bacteroidaceae</taxon>
        <taxon>Phocaeicola</taxon>
    </lineage>
</organism>
<reference evidence="1 2" key="1">
    <citation type="submission" date="2014-04" db="EMBL/GenBank/DDBJ databases">
        <authorList>
            <person name="Sears C."/>
            <person name="Carroll K."/>
            <person name="Sack B.R."/>
            <person name="Qadri F."/>
            <person name="Myers L.L."/>
            <person name="Chung G.-T."/>
            <person name="Escheverria P."/>
            <person name="Fraser C.M."/>
            <person name="Sadzewicz L."/>
            <person name="Shefchek K.A."/>
            <person name="Tallon L."/>
            <person name="Das S.P."/>
            <person name="Daugherty S."/>
            <person name="Mongodin E.F."/>
        </authorList>
    </citation>
    <scope>NUCLEOTIDE SEQUENCE [LARGE SCALE GENOMIC DNA]</scope>
    <source>
        <strain evidence="1 2">3975 RP4</strain>
    </source>
</reference>
<proteinExistence type="predicted"/>
<evidence type="ECO:0000313" key="2">
    <source>
        <dbReference type="Proteomes" id="UP000027661"/>
    </source>
</evidence>
<accession>A0A069SPV0</accession>
<dbReference type="PATRIC" id="fig|1339352.3.peg.2034"/>